<dbReference type="PANTHER" id="PTHR34273:SF2">
    <property type="entry name" value="METHYLTHIORIBOSE KINASE"/>
    <property type="match status" value="1"/>
</dbReference>
<evidence type="ECO:0000313" key="8">
    <source>
        <dbReference type="Proteomes" id="UP000284706"/>
    </source>
</evidence>
<organism evidence="7 8">
    <name type="scientific">Gymnopilus dilepis</name>
    <dbReference type="NCBI Taxonomy" id="231916"/>
    <lineage>
        <taxon>Eukaryota</taxon>
        <taxon>Fungi</taxon>
        <taxon>Dikarya</taxon>
        <taxon>Basidiomycota</taxon>
        <taxon>Agaricomycotina</taxon>
        <taxon>Agaricomycetes</taxon>
        <taxon>Agaricomycetidae</taxon>
        <taxon>Agaricales</taxon>
        <taxon>Agaricineae</taxon>
        <taxon>Hymenogastraceae</taxon>
        <taxon>Gymnopilus</taxon>
    </lineage>
</organism>
<comment type="caution">
    <text evidence="7">The sequence shown here is derived from an EMBL/GenBank/DDBJ whole genome shotgun (WGS) entry which is preliminary data.</text>
</comment>
<name>A0A409VX81_9AGAR</name>
<proteinExistence type="inferred from homology"/>
<dbReference type="STRING" id="231916.A0A409VX81"/>
<dbReference type="Gene3D" id="3.30.200.20">
    <property type="entry name" value="Phosphorylase Kinase, domain 1"/>
    <property type="match status" value="1"/>
</dbReference>
<keyword evidence="2 7" id="KW-0808">Transferase</keyword>
<dbReference type="GO" id="GO:0016301">
    <property type="term" value="F:kinase activity"/>
    <property type="evidence" value="ECO:0007669"/>
    <property type="project" value="UniProtKB-KW"/>
</dbReference>
<accession>A0A409VX81</accession>
<dbReference type="GO" id="GO:0005524">
    <property type="term" value="F:ATP binding"/>
    <property type="evidence" value="ECO:0007669"/>
    <property type="project" value="UniProtKB-KW"/>
</dbReference>
<dbReference type="SMR" id="A0A409VX81"/>
<dbReference type="PANTHER" id="PTHR34273">
    <property type="entry name" value="METHYLTHIORIBOSE KINASE"/>
    <property type="match status" value="1"/>
</dbReference>
<dbReference type="Gene3D" id="3.90.1200.10">
    <property type="match status" value="1"/>
</dbReference>
<evidence type="ECO:0000256" key="4">
    <source>
        <dbReference type="ARBA" id="ARBA00022777"/>
    </source>
</evidence>
<dbReference type="AlphaFoldDB" id="A0A409VX81"/>
<dbReference type="EMBL" id="NHYE01005524">
    <property type="protein sequence ID" value="PPQ70874.1"/>
    <property type="molecule type" value="Genomic_DNA"/>
</dbReference>
<evidence type="ECO:0000256" key="1">
    <source>
        <dbReference type="ARBA" id="ARBA00010165"/>
    </source>
</evidence>
<protein>
    <submittedName>
        <fullName evidence="7">Putative Psilocin Phosphotransferase (PsiK)</fullName>
    </submittedName>
</protein>
<evidence type="ECO:0000259" key="6">
    <source>
        <dbReference type="Pfam" id="PF01636"/>
    </source>
</evidence>
<reference evidence="7 8" key="1">
    <citation type="journal article" date="2018" name="Evol. Lett.">
        <title>Horizontal gene cluster transfer increased hallucinogenic mushroom diversity.</title>
        <authorList>
            <person name="Reynolds H.T."/>
            <person name="Vijayakumar V."/>
            <person name="Gluck-Thaler E."/>
            <person name="Korotkin H.B."/>
            <person name="Matheny P.B."/>
            <person name="Slot J.C."/>
        </authorList>
    </citation>
    <scope>NUCLEOTIDE SEQUENCE [LARGE SCALE GENOMIC DNA]</scope>
    <source>
        <strain evidence="7 8">SRW20</strain>
    </source>
</reference>
<evidence type="ECO:0000313" key="7">
    <source>
        <dbReference type="EMBL" id="PPQ70874.1"/>
    </source>
</evidence>
<evidence type="ECO:0000256" key="3">
    <source>
        <dbReference type="ARBA" id="ARBA00022741"/>
    </source>
</evidence>
<dbReference type="OrthoDB" id="25129at2759"/>
<dbReference type="InterPro" id="IPR002575">
    <property type="entry name" value="Aminoglycoside_PTrfase"/>
</dbReference>
<gene>
    <name evidence="7" type="ORF">CVT26_014062</name>
</gene>
<dbReference type="Proteomes" id="UP000284706">
    <property type="component" value="Unassembled WGS sequence"/>
</dbReference>
<dbReference type="InterPro" id="IPR011009">
    <property type="entry name" value="Kinase-like_dom_sf"/>
</dbReference>
<comment type="similarity">
    <text evidence="1">Belongs to the methylthioribose kinase family.</text>
</comment>
<feature type="domain" description="Aminoglycoside phosphotransferase" evidence="6">
    <location>
        <begin position="75"/>
        <end position="294"/>
    </location>
</feature>
<dbReference type="SUPFAM" id="SSF56112">
    <property type="entry name" value="Protein kinase-like (PK-like)"/>
    <property type="match status" value="1"/>
</dbReference>
<sequence>MTFDLKTEEGLLVYLTQHLSLDVDLDGLKRLSGGFVNITWRIRLNAPFKGYTNIILKHAQPHLSSDENFKIGVERSAYEYRALKIVSESPILSGDDNLVFVPQSLHYDVVHNALIVQDVGSLKTLMDYVTARPSLSSEMAKLVGGQIGAFIARLHNIGRENKDHPEFNFFSGNIVGRTTAVQLYETIVPNATKYDIDDPIIPVVVQELIEEVKGSDETLIMADLWGGNILLEFGKDSSDLGKIWVVDWELCKYGPPSLDMGYFLGDCFLLAQFQDEKVATAMRRAYLENYAKIAKVPMDYDRSTTGIGAHLVMWTDFMNWGSDEERKTSVEKGVRAFHDAKRDNKEGEIPSILLRESSRT</sequence>
<keyword evidence="8" id="KW-1185">Reference proteome</keyword>
<keyword evidence="5" id="KW-0067">ATP-binding</keyword>
<evidence type="ECO:0000256" key="5">
    <source>
        <dbReference type="ARBA" id="ARBA00022840"/>
    </source>
</evidence>
<keyword evidence="4" id="KW-0418">Kinase</keyword>
<dbReference type="InParanoid" id="A0A409VX81"/>
<dbReference type="Pfam" id="PF01636">
    <property type="entry name" value="APH"/>
    <property type="match status" value="1"/>
</dbReference>
<keyword evidence="3" id="KW-0547">Nucleotide-binding</keyword>
<evidence type="ECO:0000256" key="2">
    <source>
        <dbReference type="ARBA" id="ARBA00022679"/>
    </source>
</evidence>